<evidence type="ECO:0000256" key="7">
    <source>
        <dbReference type="SAM" id="Phobius"/>
    </source>
</evidence>
<evidence type="ECO:0000256" key="2">
    <source>
        <dbReference type="ARBA" id="ARBA00007862"/>
    </source>
</evidence>
<dbReference type="GO" id="GO:0016020">
    <property type="term" value="C:membrane"/>
    <property type="evidence" value="ECO:0007669"/>
    <property type="project" value="UniProtKB-SubCell"/>
</dbReference>
<evidence type="ECO:0000256" key="3">
    <source>
        <dbReference type="ARBA" id="ARBA00022692"/>
    </source>
</evidence>
<comment type="function">
    <text evidence="6">HflC and HflK could regulate a protease.</text>
</comment>
<dbReference type="SMART" id="SM00244">
    <property type="entry name" value="PHB"/>
    <property type="match status" value="1"/>
</dbReference>
<dbReference type="CDD" id="cd03405">
    <property type="entry name" value="SPFH_HflC"/>
    <property type="match status" value="1"/>
</dbReference>
<comment type="caution">
    <text evidence="9">The sequence shown here is derived from an EMBL/GenBank/DDBJ whole genome shotgun (WGS) entry which is preliminary data.</text>
</comment>
<dbReference type="PANTHER" id="PTHR42911">
    <property type="entry name" value="MODULATOR OF FTSH PROTEASE HFLC"/>
    <property type="match status" value="1"/>
</dbReference>
<dbReference type="Proteomes" id="UP001157439">
    <property type="component" value="Unassembled WGS sequence"/>
</dbReference>
<evidence type="ECO:0000259" key="8">
    <source>
        <dbReference type="SMART" id="SM00244"/>
    </source>
</evidence>
<comment type="similarity">
    <text evidence="2 6">Belongs to the band 7/mec-2 family. HflC subfamily.</text>
</comment>
<dbReference type="InterPro" id="IPR010200">
    <property type="entry name" value="HflC"/>
</dbReference>
<evidence type="ECO:0000256" key="5">
    <source>
        <dbReference type="ARBA" id="ARBA00023136"/>
    </source>
</evidence>
<feature type="transmembrane region" description="Helical" evidence="7">
    <location>
        <begin position="6"/>
        <end position="23"/>
    </location>
</feature>
<organism evidence="9 10">
    <name type="scientific">Paraferrimonas haliotis</name>
    <dbReference type="NCBI Taxonomy" id="2013866"/>
    <lineage>
        <taxon>Bacteria</taxon>
        <taxon>Pseudomonadati</taxon>
        <taxon>Pseudomonadota</taxon>
        <taxon>Gammaproteobacteria</taxon>
        <taxon>Alteromonadales</taxon>
        <taxon>Ferrimonadaceae</taxon>
        <taxon>Paraferrimonas</taxon>
    </lineage>
</organism>
<dbReference type="PANTHER" id="PTHR42911:SF1">
    <property type="entry name" value="MODULATOR OF FTSH PROTEASE HFLC"/>
    <property type="match status" value="1"/>
</dbReference>
<dbReference type="SUPFAM" id="SSF117892">
    <property type="entry name" value="Band 7/SPFH domain"/>
    <property type="match status" value="1"/>
</dbReference>
<dbReference type="EMBL" id="BSPO01000002">
    <property type="protein sequence ID" value="GLS83305.1"/>
    <property type="molecule type" value="Genomic_DNA"/>
</dbReference>
<evidence type="ECO:0000256" key="4">
    <source>
        <dbReference type="ARBA" id="ARBA00022989"/>
    </source>
</evidence>
<evidence type="ECO:0000313" key="9">
    <source>
        <dbReference type="EMBL" id="GLS83305.1"/>
    </source>
</evidence>
<accession>A0AA37TVA2</accession>
<dbReference type="Pfam" id="PF01145">
    <property type="entry name" value="Band_7"/>
    <property type="match status" value="1"/>
</dbReference>
<dbReference type="RefSeq" id="WP_095497137.1">
    <property type="nucleotide sequence ID" value="NZ_BSPO01000002.1"/>
</dbReference>
<sequence>MNPARIIIIAIILGLGLNSLFVVNEGERAVVTRFSKLIEDQDGARVYTPGIHFKIPAIDHVRIMDARIQTLDGQPDRFVTSEKKDLIVDSFVKWRIRDFRQFYLSTNGGNKLTAEALLQSKINNGLRSEFGSRTIKDIVSGSRDELQEEALSSASESATDLGIEVVDVRVKQINLPREVSNSIFQRMRAERQAVAKEHRSQGKEKAEVIRAEIDARITVMIADAQRQALTTRGQGDAESANIYASAYQKDQEFFAFLRSMDAYQESFNSKQDVMLVSPEGDFFRFMKNSDGSLSSNK</sequence>
<name>A0AA37TVA2_9GAMM</name>
<dbReference type="Gene3D" id="3.30.479.30">
    <property type="entry name" value="Band 7 domain"/>
    <property type="match status" value="1"/>
</dbReference>
<keyword evidence="4 7" id="KW-1133">Transmembrane helix</keyword>
<feature type="domain" description="Band 7" evidence="8">
    <location>
        <begin position="18"/>
        <end position="187"/>
    </location>
</feature>
<dbReference type="InterPro" id="IPR001107">
    <property type="entry name" value="Band_7"/>
</dbReference>
<protein>
    <recommendedName>
        <fullName evidence="6">Protein HflC</fullName>
    </recommendedName>
</protein>
<dbReference type="AlphaFoldDB" id="A0AA37TVA2"/>
<dbReference type="PIRSF" id="PIRSF005651">
    <property type="entry name" value="HflC"/>
    <property type="match status" value="1"/>
</dbReference>
<keyword evidence="5 7" id="KW-0472">Membrane</keyword>
<evidence type="ECO:0000256" key="6">
    <source>
        <dbReference type="PIRNR" id="PIRNR005651"/>
    </source>
</evidence>
<proteinExistence type="inferred from homology"/>
<evidence type="ECO:0000313" key="10">
    <source>
        <dbReference type="Proteomes" id="UP001157439"/>
    </source>
</evidence>
<keyword evidence="10" id="KW-1185">Reference proteome</keyword>
<evidence type="ECO:0000256" key="1">
    <source>
        <dbReference type="ARBA" id="ARBA00004167"/>
    </source>
</evidence>
<reference evidence="9 10" key="1">
    <citation type="journal article" date="2014" name="Int. J. Syst. Evol. Microbiol.">
        <title>Complete genome sequence of Corynebacterium casei LMG S-19264T (=DSM 44701T), isolated from a smear-ripened cheese.</title>
        <authorList>
            <consortium name="US DOE Joint Genome Institute (JGI-PGF)"/>
            <person name="Walter F."/>
            <person name="Albersmeier A."/>
            <person name="Kalinowski J."/>
            <person name="Ruckert C."/>
        </authorList>
    </citation>
    <scope>NUCLEOTIDE SEQUENCE [LARGE SCALE GENOMIC DNA]</scope>
    <source>
        <strain evidence="9 10">NBRC 112785</strain>
    </source>
</reference>
<dbReference type="InterPro" id="IPR036013">
    <property type="entry name" value="Band_7/SPFH_dom_sf"/>
</dbReference>
<keyword evidence="3 7" id="KW-0812">Transmembrane</keyword>
<gene>
    <name evidence="9" type="primary">hflC</name>
    <name evidence="9" type="ORF">GCM10007894_12820</name>
</gene>
<comment type="subcellular location">
    <subcellularLocation>
        <location evidence="1">Membrane</location>
        <topology evidence="1">Single-pass membrane protein</topology>
    </subcellularLocation>
</comment>
<dbReference type="NCBIfam" id="TIGR01932">
    <property type="entry name" value="hflC"/>
    <property type="match status" value="2"/>
</dbReference>